<protein>
    <recommendedName>
        <fullName evidence="11">Probable nicotinate-nucleotide adenylyltransferase</fullName>
        <ecNumber evidence="11">2.7.7.18</ecNumber>
    </recommendedName>
    <alternativeName>
        <fullName evidence="11">Deamido-NAD(+) diphosphorylase</fullName>
    </alternativeName>
    <alternativeName>
        <fullName evidence="11">Deamido-NAD(+) pyrophosphorylase</fullName>
    </alternativeName>
    <alternativeName>
        <fullName evidence="11">Nicotinate mononucleotide adenylyltransferase</fullName>
        <shortName evidence="11">NaMN adenylyltransferase</shortName>
    </alternativeName>
</protein>
<evidence type="ECO:0000256" key="5">
    <source>
        <dbReference type="ARBA" id="ARBA00022679"/>
    </source>
</evidence>
<accession>A0A0H2X7M9</accession>
<evidence type="ECO:0000259" key="13">
    <source>
        <dbReference type="Pfam" id="PF01467"/>
    </source>
</evidence>
<dbReference type="PANTHER" id="PTHR21342">
    <property type="entry name" value="PHOSPHOPANTETHEINE ADENYLYLTRANSFERASE"/>
    <property type="match status" value="1"/>
</dbReference>
<dbReference type="GO" id="GO:0005524">
    <property type="term" value="F:ATP binding"/>
    <property type="evidence" value="ECO:0007669"/>
    <property type="project" value="UniProtKB-KW"/>
</dbReference>
<keyword evidence="4 11" id="KW-0662">Pyridine nucleotide biosynthesis</keyword>
<comment type="similarity">
    <text evidence="3 11">Belongs to the NadD family.</text>
</comment>
<evidence type="ECO:0000313" key="15">
    <source>
        <dbReference type="Proteomes" id="UP000000420"/>
    </source>
</evidence>
<evidence type="ECO:0000256" key="3">
    <source>
        <dbReference type="ARBA" id="ARBA00009014"/>
    </source>
</evidence>
<evidence type="ECO:0000256" key="12">
    <source>
        <dbReference type="SAM" id="MobiDB-lite"/>
    </source>
</evidence>
<sequence>MTAGQAGTAERGAGAAEREPPTAAQGARPVPPTGVAPTSPATNAQAAASDSLLSESQIHNPESRSHTDSRFPIPDSRPKLHLYYGGTFDPIHRGHLAIACAARDALGAQVHLVPAADPPHRPAPGATAAQRTRMLELALADLPGLLLDTREVRRAAQGGAPSYTVDTLHEVRAQLGPAKPIAWLLGADAFVGLPGWHEWTELFGLAHLVIAARPGTALDLADAPVLAQAVQGRWATDARDLLTAPAGRLWRLPHPLRGESASAVRSRIAAGGQWQELVPQVVAALIAEEGLYGCVPPAS</sequence>
<dbReference type="KEGG" id="xcb:XC_1500"/>
<dbReference type="NCBIfam" id="NF000839">
    <property type="entry name" value="PRK00071.1-1"/>
    <property type="match status" value="1"/>
</dbReference>
<dbReference type="PANTHER" id="PTHR21342:SF0">
    <property type="entry name" value="BIFUNCTIONAL NMN ADENYLYLTRANSFERASE_NUDIX HYDROLASE"/>
    <property type="match status" value="1"/>
</dbReference>
<name>A0A0H2X7M9_XANC8</name>
<dbReference type="Pfam" id="PF01467">
    <property type="entry name" value="CTP_transf_like"/>
    <property type="match status" value="1"/>
</dbReference>
<feature type="domain" description="Cytidyltransferase-like" evidence="13">
    <location>
        <begin position="83"/>
        <end position="225"/>
    </location>
</feature>
<evidence type="ECO:0000256" key="2">
    <source>
        <dbReference type="ARBA" id="ARBA00005019"/>
    </source>
</evidence>
<evidence type="ECO:0000256" key="4">
    <source>
        <dbReference type="ARBA" id="ARBA00022642"/>
    </source>
</evidence>
<dbReference type="InterPro" id="IPR004821">
    <property type="entry name" value="Cyt_trans-like"/>
</dbReference>
<evidence type="ECO:0000256" key="6">
    <source>
        <dbReference type="ARBA" id="ARBA00022695"/>
    </source>
</evidence>
<dbReference type="EMBL" id="CP000050">
    <property type="protein sequence ID" value="AAY48568.1"/>
    <property type="molecule type" value="Genomic_DNA"/>
</dbReference>
<dbReference type="AlphaFoldDB" id="A0A0H2X7M9"/>
<proteinExistence type="inferred from homology"/>
<dbReference type="CDD" id="cd02165">
    <property type="entry name" value="NMNAT"/>
    <property type="match status" value="1"/>
</dbReference>
<organism evidence="14 15">
    <name type="scientific">Xanthomonas campestris pv. campestris (strain 8004)</name>
    <dbReference type="NCBI Taxonomy" id="314565"/>
    <lineage>
        <taxon>Bacteria</taxon>
        <taxon>Pseudomonadati</taxon>
        <taxon>Pseudomonadota</taxon>
        <taxon>Gammaproteobacteria</taxon>
        <taxon>Lysobacterales</taxon>
        <taxon>Lysobacteraceae</taxon>
        <taxon>Xanthomonas</taxon>
    </lineage>
</organism>
<evidence type="ECO:0000256" key="11">
    <source>
        <dbReference type="HAMAP-Rule" id="MF_00244"/>
    </source>
</evidence>
<dbReference type="HOGENOM" id="CLU_069765_0_0_6"/>
<evidence type="ECO:0000313" key="14">
    <source>
        <dbReference type="EMBL" id="AAY48568.1"/>
    </source>
</evidence>
<dbReference type="InterPro" id="IPR005248">
    <property type="entry name" value="NadD/NMNAT"/>
</dbReference>
<dbReference type="EC" id="2.7.7.18" evidence="11"/>
<gene>
    <name evidence="11" type="primary">nadD</name>
    <name evidence="14" type="ordered locus">XC_1500</name>
</gene>
<dbReference type="RefSeq" id="WP_011037746.1">
    <property type="nucleotide sequence ID" value="NC_007086.1"/>
</dbReference>
<keyword evidence="6 11" id="KW-0548">Nucleotidyltransferase</keyword>
<keyword evidence="8 11" id="KW-0067">ATP-binding</keyword>
<dbReference type="NCBIfam" id="TIGR00482">
    <property type="entry name" value="nicotinate (nicotinamide) nucleotide adenylyltransferase"/>
    <property type="match status" value="1"/>
</dbReference>
<dbReference type="HAMAP" id="MF_00244">
    <property type="entry name" value="NaMN_adenylyltr"/>
    <property type="match status" value="1"/>
</dbReference>
<feature type="region of interest" description="Disordered" evidence="12">
    <location>
        <begin position="1"/>
        <end position="75"/>
    </location>
</feature>
<dbReference type="NCBIfam" id="TIGR00125">
    <property type="entry name" value="cyt_tran_rel"/>
    <property type="match status" value="1"/>
</dbReference>
<dbReference type="GO" id="GO:0009435">
    <property type="term" value="P:NAD+ biosynthetic process"/>
    <property type="evidence" value="ECO:0007669"/>
    <property type="project" value="UniProtKB-UniRule"/>
</dbReference>
<comment type="function">
    <text evidence="1 11">Catalyzes the reversible adenylation of nicotinate mononucleotide (NaMN) to nicotinic acid adenine dinucleotide (NaAD).</text>
</comment>
<keyword evidence="5 11" id="KW-0808">Transferase</keyword>
<evidence type="ECO:0000256" key="1">
    <source>
        <dbReference type="ARBA" id="ARBA00002324"/>
    </source>
</evidence>
<dbReference type="SUPFAM" id="SSF52374">
    <property type="entry name" value="Nucleotidylyl transferase"/>
    <property type="match status" value="1"/>
</dbReference>
<evidence type="ECO:0000256" key="8">
    <source>
        <dbReference type="ARBA" id="ARBA00022840"/>
    </source>
</evidence>
<reference evidence="14 15" key="1">
    <citation type="journal article" date="2005" name="Genome Res.">
        <title>Comparative and functional genomic analyses of the pathogenicity of phytopathogen Xanthomonas campestris pv. campestris.</title>
        <authorList>
            <person name="Qian W."/>
            <person name="Jia Y."/>
            <person name="Ren S.X."/>
            <person name="He Y.Q."/>
            <person name="Feng J.X."/>
            <person name="Lu L.F."/>
            <person name="Sun Q."/>
            <person name="Ying G."/>
            <person name="Tang D.J."/>
            <person name="Tang H."/>
            <person name="Wu W."/>
            <person name="Hao P."/>
            <person name="Wang L."/>
            <person name="Jiang B.L."/>
            <person name="Zeng S."/>
            <person name="Gu W.Y."/>
            <person name="Lu G."/>
            <person name="Rong L."/>
            <person name="Tian Y."/>
            <person name="Yao Z."/>
            <person name="Fu G."/>
            <person name="Chen B."/>
            <person name="Fang R."/>
            <person name="Qiang B."/>
            <person name="Chen Z."/>
            <person name="Zhao G.P."/>
            <person name="Tang J.L."/>
            <person name="He C."/>
        </authorList>
    </citation>
    <scope>NUCLEOTIDE SEQUENCE [LARGE SCALE GENOMIC DNA]</scope>
    <source>
        <strain evidence="14 15">8004</strain>
    </source>
</reference>
<comment type="pathway">
    <text evidence="2 11">Cofactor biosynthesis; NAD(+) biosynthesis; deamido-NAD(+) from nicotinate D-ribonucleotide: step 1/1.</text>
</comment>
<dbReference type="Gene3D" id="3.40.50.620">
    <property type="entry name" value="HUPs"/>
    <property type="match status" value="1"/>
</dbReference>
<dbReference type="Proteomes" id="UP000000420">
    <property type="component" value="Chromosome"/>
</dbReference>
<evidence type="ECO:0000256" key="9">
    <source>
        <dbReference type="ARBA" id="ARBA00023027"/>
    </source>
</evidence>
<dbReference type="UniPathway" id="UPA00253">
    <property type="reaction ID" value="UER00332"/>
</dbReference>
<keyword evidence="9 11" id="KW-0520">NAD</keyword>
<comment type="catalytic activity">
    <reaction evidence="10 11">
        <text>nicotinate beta-D-ribonucleotide + ATP + H(+) = deamido-NAD(+) + diphosphate</text>
        <dbReference type="Rhea" id="RHEA:22860"/>
        <dbReference type="ChEBI" id="CHEBI:15378"/>
        <dbReference type="ChEBI" id="CHEBI:30616"/>
        <dbReference type="ChEBI" id="CHEBI:33019"/>
        <dbReference type="ChEBI" id="CHEBI:57502"/>
        <dbReference type="ChEBI" id="CHEBI:58437"/>
        <dbReference type="EC" id="2.7.7.18"/>
    </reaction>
</comment>
<dbReference type="InterPro" id="IPR014729">
    <property type="entry name" value="Rossmann-like_a/b/a_fold"/>
</dbReference>
<evidence type="ECO:0000256" key="7">
    <source>
        <dbReference type="ARBA" id="ARBA00022741"/>
    </source>
</evidence>
<dbReference type="GO" id="GO:0004515">
    <property type="term" value="F:nicotinate-nucleotide adenylyltransferase activity"/>
    <property type="evidence" value="ECO:0007669"/>
    <property type="project" value="UniProtKB-UniRule"/>
</dbReference>
<evidence type="ECO:0000256" key="10">
    <source>
        <dbReference type="ARBA" id="ARBA00048721"/>
    </source>
</evidence>
<feature type="compositionally biased region" description="Polar residues" evidence="12">
    <location>
        <begin position="39"/>
        <end position="60"/>
    </location>
</feature>
<feature type="compositionally biased region" description="Low complexity" evidence="12">
    <location>
        <begin position="1"/>
        <end position="15"/>
    </location>
</feature>
<keyword evidence="7 11" id="KW-0547">Nucleotide-binding</keyword>